<protein>
    <recommendedName>
        <fullName evidence="3">Phage head-tail adapter protein</fullName>
    </recommendedName>
</protein>
<dbReference type="OrthoDB" id="9904975at2"/>
<comment type="caution">
    <text evidence="1">The sequence shown here is derived from an EMBL/GenBank/DDBJ whole genome shotgun (WGS) entry which is preliminary data.</text>
</comment>
<evidence type="ECO:0008006" key="3">
    <source>
        <dbReference type="Google" id="ProtNLM"/>
    </source>
</evidence>
<name>A0A1S9I954_9CLOT</name>
<evidence type="ECO:0000313" key="1">
    <source>
        <dbReference type="EMBL" id="OOO66768.1"/>
    </source>
</evidence>
<gene>
    <name evidence="1" type="ORF">BS638_06485</name>
</gene>
<reference evidence="1 2" key="1">
    <citation type="submission" date="2016-12" db="EMBL/GenBank/DDBJ databases">
        <title>Clostridium tepidum sp. nov., a close relative of Clostridium sporogenes and Clostridium botulinum Group I.</title>
        <authorList>
            <person name="Dobritsa A.P."/>
            <person name="Kutumbaka K.K."/>
            <person name="Werner K."/>
            <person name="Wiedmann M."/>
            <person name="Asmus A."/>
            <person name="Samadpour M."/>
        </authorList>
    </citation>
    <scope>NUCLEOTIDE SEQUENCE [LARGE SCALE GENOMIC DNA]</scope>
    <source>
        <strain evidence="1 2">IEH 97212</strain>
    </source>
</reference>
<dbReference type="AlphaFoldDB" id="A0A1S9I954"/>
<accession>A0A1S9I954</accession>
<dbReference type="InterPro" id="IPR053746">
    <property type="entry name" value="Viral_HT_Connector_Assembly"/>
</dbReference>
<dbReference type="EMBL" id="MRAE01000012">
    <property type="protein sequence ID" value="OOO66768.1"/>
    <property type="molecule type" value="Genomic_DNA"/>
</dbReference>
<dbReference type="Pfam" id="PF05135">
    <property type="entry name" value="Phage_connect_1"/>
    <property type="match status" value="1"/>
</dbReference>
<sequence length="100" mass="11882">MLSLQKVKTLLQLENEESLNSYIETMIPIIEDFVRDYINLPKDEEIPTGLEMTMCKMIEFNLNDAGTKRRKIKDVDIEFNTDYPSNIYKSLNKYIRLRML</sequence>
<proteinExistence type="predicted"/>
<organism evidence="1 2">
    <name type="scientific">Clostridium tepidum</name>
    <dbReference type="NCBI Taxonomy" id="1962263"/>
    <lineage>
        <taxon>Bacteria</taxon>
        <taxon>Bacillati</taxon>
        <taxon>Bacillota</taxon>
        <taxon>Clostridia</taxon>
        <taxon>Eubacteriales</taxon>
        <taxon>Clostridiaceae</taxon>
        <taxon>Clostridium</taxon>
    </lineage>
</organism>
<dbReference type="InterPro" id="IPR021146">
    <property type="entry name" value="Phage_gp6-like_head-tail"/>
</dbReference>
<evidence type="ECO:0000313" key="2">
    <source>
        <dbReference type="Proteomes" id="UP000190256"/>
    </source>
</evidence>
<dbReference type="Gene3D" id="1.10.246.150">
    <property type="match status" value="1"/>
</dbReference>
<dbReference type="Proteomes" id="UP000190256">
    <property type="component" value="Unassembled WGS sequence"/>
</dbReference>